<proteinExistence type="predicted"/>
<feature type="compositionally biased region" description="Polar residues" evidence="4">
    <location>
        <begin position="619"/>
        <end position="647"/>
    </location>
</feature>
<dbReference type="AlphaFoldDB" id="A0AAD7PGV0"/>
<organism evidence="6 7">
    <name type="scientific">Quillaja saponaria</name>
    <name type="common">Soap bark tree</name>
    <dbReference type="NCBI Taxonomy" id="32244"/>
    <lineage>
        <taxon>Eukaryota</taxon>
        <taxon>Viridiplantae</taxon>
        <taxon>Streptophyta</taxon>
        <taxon>Embryophyta</taxon>
        <taxon>Tracheophyta</taxon>
        <taxon>Spermatophyta</taxon>
        <taxon>Magnoliopsida</taxon>
        <taxon>eudicotyledons</taxon>
        <taxon>Gunneridae</taxon>
        <taxon>Pentapetalae</taxon>
        <taxon>rosids</taxon>
        <taxon>fabids</taxon>
        <taxon>Fabales</taxon>
        <taxon>Quillajaceae</taxon>
        <taxon>Quillaja</taxon>
    </lineage>
</organism>
<dbReference type="Pfam" id="PF16755">
    <property type="entry name" value="Beta-prop_NUP159_NUP214"/>
    <property type="match status" value="1"/>
</dbReference>
<comment type="subcellular location">
    <subcellularLocation>
        <location evidence="1">Nucleus</location>
    </subcellularLocation>
</comment>
<feature type="compositionally biased region" description="Basic and acidic residues" evidence="4">
    <location>
        <begin position="485"/>
        <end position="504"/>
    </location>
</feature>
<evidence type="ECO:0000313" key="7">
    <source>
        <dbReference type="Proteomes" id="UP001163823"/>
    </source>
</evidence>
<evidence type="ECO:0000256" key="4">
    <source>
        <dbReference type="SAM" id="MobiDB-lite"/>
    </source>
</evidence>
<dbReference type="InterPro" id="IPR044694">
    <property type="entry name" value="NUP214"/>
</dbReference>
<sequence length="838" mass="92495">MDSWDSTNSPVAIELETEVEGEHEGTTDFFFEKIGEGVPLKPHDSNFGPEPPPSQPLAVSERFRAIFIAYSSGFFVARTKDVIDSAKEIKEKGSGISIQQLSLVDVSIGNIHILAISTENSTLAASVAGDMHFFSVTSLLNKEVKKMFYCSLPESGYVKDMQWNTKSEDLFVVLSDSGKLYRGEVDTTLGEVMDNVDAVEWSVQGKLIAVARKNVLGFFSTKFKQKSSVLLSFKSWTDGSEEKCSVRVDSIKWVRPDCIVLGCFKLTADGTEENYLLQVIRNRTGRITDASPKLVVQSFYDLYSGLIDDIVPFGSGPHLFLTYLEQWQLAITAHRKNTDQHIVLLGWSVGDDKSEAAVIDMERDNWLPRIELQENGDDNVVLGLCIDRVSIYQKVSVQCGVEDRTEVSPHCILLCLTLEGRLIMFHVASIAGTKVPLEVISACTNEEEDTSLEFPLEDPPTFLPELEKQELEQISLGPKLKDLDKKETFPCRDSETSKKNDKQASKFNETLMSEPARTPDHYQISHKKDIPRNWKVESFANLQPMKADVQPIATIAKPNQERDGQKLSASERTNLGLFSSEASPLEQPDFIAKHTSKIEIQKTEELASSPGSFGESPVENGSSGSQTAAPHSWSGGTFSFRQDSNAKPSSSTSPSSWVQGSYENATNSFGATNAYGAGSVFGKPFAGKDKIGTLTTVDVTSRPVQSVGQRASLGSGNVESLPSLRSSQMSAQEIITVEKSSVHKFHPFKEHNKTPPMSAMLNTEPKLPKQFGNSNEMTRELDILLESIEEAGGYVDACTISLRSPIEELEQGMEILSEKSKTWRSLVDENLEQIQLSS</sequence>
<evidence type="ECO:0000313" key="6">
    <source>
        <dbReference type="EMBL" id="KAJ7954552.1"/>
    </source>
</evidence>
<dbReference type="PANTHER" id="PTHR34418">
    <property type="entry name" value="NUCLEAR PORE COMPLEX PROTEIN NUP214 ISOFORM X1"/>
    <property type="match status" value="1"/>
</dbReference>
<dbReference type="Proteomes" id="UP001163823">
    <property type="component" value="Chromosome 10"/>
</dbReference>
<dbReference type="InterPro" id="IPR039462">
    <property type="entry name" value="Nup159/Nup146_N"/>
</dbReference>
<evidence type="ECO:0000256" key="1">
    <source>
        <dbReference type="ARBA" id="ARBA00004123"/>
    </source>
</evidence>
<dbReference type="GO" id="GO:0017056">
    <property type="term" value="F:structural constituent of nuclear pore"/>
    <property type="evidence" value="ECO:0007669"/>
    <property type="project" value="InterPro"/>
</dbReference>
<feature type="region of interest" description="Disordered" evidence="4">
    <location>
        <begin position="604"/>
        <end position="659"/>
    </location>
</feature>
<dbReference type="GO" id="GO:0006405">
    <property type="term" value="P:RNA export from nucleus"/>
    <property type="evidence" value="ECO:0007669"/>
    <property type="project" value="InterPro"/>
</dbReference>
<dbReference type="Gene3D" id="2.130.10.10">
    <property type="entry name" value="YVTN repeat-like/Quinoprotein amine dehydrogenase"/>
    <property type="match status" value="1"/>
</dbReference>
<feature type="domain" description="Nucleoporin Nup159/Nup146 N-terminal" evidence="5">
    <location>
        <begin position="53"/>
        <end position="256"/>
    </location>
</feature>
<dbReference type="GO" id="GO:0005634">
    <property type="term" value="C:nucleus"/>
    <property type="evidence" value="ECO:0007669"/>
    <property type="project" value="UniProtKB-SubCell"/>
</dbReference>
<name>A0AAD7PGV0_QUISA</name>
<dbReference type="KEGG" id="qsa:O6P43_026121"/>
<evidence type="ECO:0000259" key="5">
    <source>
        <dbReference type="Pfam" id="PF16755"/>
    </source>
</evidence>
<keyword evidence="7" id="KW-1185">Reference proteome</keyword>
<keyword evidence="3" id="KW-0539">Nucleus</keyword>
<dbReference type="SUPFAM" id="SSF117289">
    <property type="entry name" value="Nucleoporin domain"/>
    <property type="match status" value="1"/>
</dbReference>
<feature type="region of interest" description="Disordered" evidence="4">
    <location>
        <begin position="746"/>
        <end position="773"/>
    </location>
</feature>
<evidence type="ECO:0000256" key="3">
    <source>
        <dbReference type="ARBA" id="ARBA00023242"/>
    </source>
</evidence>
<gene>
    <name evidence="6" type="ORF">O6P43_026121</name>
</gene>
<feature type="region of interest" description="Disordered" evidence="4">
    <location>
        <begin position="485"/>
        <end position="529"/>
    </location>
</feature>
<evidence type="ECO:0000256" key="2">
    <source>
        <dbReference type="ARBA" id="ARBA00022448"/>
    </source>
</evidence>
<reference evidence="6" key="1">
    <citation type="journal article" date="2023" name="Science">
        <title>Elucidation of the pathway for biosynthesis of saponin adjuvants from the soapbark tree.</title>
        <authorList>
            <person name="Reed J."/>
            <person name="Orme A."/>
            <person name="El-Demerdash A."/>
            <person name="Owen C."/>
            <person name="Martin L.B.B."/>
            <person name="Misra R.C."/>
            <person name="Kikuchi S."/>
            <person name="Rejzek M."/>
            <person name="Martin A.C."/>
            <person name="Harkess A."/>
            <person name="Leebens-Mack J."/>
            <person name="Louveau T."/>
            <person name="Stephenson M.J."/>
            <person name="Osbourn A."/>
        </authorList>
    </citation>
    <scope>NUCLEOTIDE SEQUENCE</scope>
    <source>
        <strain evidence="6">S10</strain>
    </source>
</reference>
<dbReference type="PANTHER" id="PTHR34418:SF3">
    <property type="entry name" value="NUCLEAR PORE COMPLEX PROTEIN NUP214"/>
    <property type="match status" value="1"/>
</dbReference>
<accession>A0AAD7PGV0</accession>
<dbReference type="EMBL" id="JARAOO010000010">
    <property type="protein sequence ID" value="KAJ7954552.1"/>
    <property type="molecule type" value="Genomic_DNA"/>
</dbReference>
<comment type="caution">
    <text evidence="6">The sequence shown here is derived from an EMBL/GenBank/DDBJ whole genome shotgun (WGS) entry which is preliminary data.</text>
</comment>
<dbReference type="InterPro" id="IPR015943">
    <property type="entry name" value="WD40/YVTN_repeat-like_dom_sf"/>
</dbReference>
<protein>
    <submittedName>
        <fullName evidence="6">Nuclear pore complex protein</fullName>
    </submittedName>
</protein>
<keyword evidence="2" id="KW-0813">Transport</keyword>